<dbReference type="NCBIfam" id="TIGR02675">
    <property type="entry name" value="tape_meas_nterm"/>
    <property type="match status" value="1"/>
</dbReference>
<comment type="caution">
    <text evidence="3">The sequence shown here is derived from an EMBL/GenBank/DDBJ whole genome shotgun (WGS) entry which is preliminary data.</text>
</comment>
<dbReference type="Pfam" id="PF20155">
    <property type="entry name" value="TMP_3"/>
    <property type="match status" value="1"/>
</dbReference>
<gene>
    <name evidence="3" type="ORF">LY11_04192</name>
</gene>
<dbReference type="OrthoDB" id="887349at2"/>
<feature type="transmembrane region" description="Helical" evidence="1">
    <location>
        <begin position="271"/>
        <end position="292"/>
    </location>
</feature>
<dbReference type="RefSeq" id="WP_111635561.1">
    <property type="nucleotide sequence ID" value="NZ_QLLR01000028.1"/>
</dbReference>
<feature type="transmembrane region" description="Helical" evidence="1">
    <location>
        <begin position="298"/>
        <end position="325"/>
    </location>
</feature>
<evidence type="ECO:0000313" key="3">
    <source>
        <dbReference type="EMBL" id="RAJ25005.1"/>
    </source>
</evidence>
<keyword evidence="1" id="KW-0812">Transmembrane</keyword>
<feature type="transmembrane region" description="Helical" evidence="1">
    <location>
        <begin position="712"/>
        <end position="734"/>
    </location>
</feature>
<feature type="domain" description="Tape measure protein N-terminal" evidence="2">
    <location>
        <begin position="55"/>
        <end position="231"/>
    </location>
</feature>
<protein>
    <submittedName>
        <fullName evidence="3">Tape measure domain-containing protein</fullName>
    </submittedName>
</protein>
<dbReference type="EMBL" id="QLLR01000028">
    <property type="protein sequence ID" value="RAJ25005.1"/>
    <property type="molecule type" value="Genomic_DNA"/>
</dbReference>
<keyword evidence="1" id="KW-1133">Transmembrane helix</keyword>
<evidence type="ECO:0000313" key="4">
    <source>
        <dbReference type="Proteomes" id="UP000249754"/>
    </source>
</evidence>
<accession>A0A327S8K3</accession>
<keyword evidence="1" id="KW-0472">Membrane</keyword>
<name>A0A327S8K3_9SPHI</name>
<evidence type="ECO:0000259" key="2">
    <source>
        <dbReference type="Pfam" id="PF20155"/>
    </source>
</evidence>
<reference evidence="3 4" key="1">
    <citation type="submission" date="2018-06" db="EMBL/GenBank/DDBJ databases">
        <title>Genomic Encyclopedia of Archaeal and Bacterial Type Strains, Phase II (KMG-II): from individual species to whole genera.</title>
        <authorList>
            <person name="Goeker M."/>
        </authorList>
    </citation>
    <scope>NUCLEOTIDE SEQUENCE [LARGE SCALE GENOMIC DNA]</scope>
    <source>
        <strain evidence="3 4">DSM 14825</strain>
    </source>
</reference>
<dbReference type="InterPro" id="IPR013491">
    <property type="entry name" value="Tape_meas_N"/>
</dbReference>
<evidence type="ECO:0000256" key="1">
    <source>
        <dbReference type="SAM" id="Phobius"/>
    </source>
</evidence>
<dbReference type="Proteomes" id="UP000249754">
    <property type="component" value="Unassembled WGS sequence"/>
</dbReference>
<proteinExistence type="predicted"/>
<organism evidence="3 4">
    <name type="scientific">Pedobacter cryoconitis</name>
    <dbReference type="NCBI Taxonomy" id="188932"/>
    <lineage>
        <taxon>Bacteria</taxon>
        <taxon>Pseudomonadati</taxon>
        <taxon>Bacteroidota</taxon>
        <taxon>Sphingobacteriia</taxon>
        <taxon>Sphingobacteriales</taxon>
        <taxon>Sphingobacteriaceae</taxon>
        <taxon>Pedobacter</taxon>
    </lineage>
</organism>
<sequence>MSENLNFKFTADISSFQSAIATVQSGLKATGEKMKDIGGQLSTYVSLPLAALGTAAIKAFGDIQSLKNGLTAVTGSASLAEKQFIRLKDIARLPGLGLEEAVAGSINLQVIGFSAEKAEKAMKAFGNAVATVGKGKEDFKGALYGLQQLANTDLPLAEDLNIIKERIPQVTPLLKEAFGTARSDELAKMGITSAQLVDTIIDGLAKLPPVTGGINAAFENLGDGIKNNLADVGQVINNAFDISGIIDSVVESITELVTYFKDLSPEIQKTIVIFGGLGVVIPPLLVALGVFVGTILPALIAGFAALLSPVGFVVVAIAGAAVLIVENWDSVVAYFKSGEGAEIWQGIKDGAIELFNSLKNIFISIKDFVKTVWNLIGIDLIAIITTAFGEIKSIIVNVLDGISAIVKVFTSIFKGDWAGLGEGLATLTHAIWNGVVDIIKNALKITANLLGAFFKIIGMTQLGDALSATSKGYDKMFDSIKFGADKASKAIKSLKKEALSDDEVSPKTTAKSVTKKSKDEKKIDDVYSNLEIGLKQVDVSFQTTFDERALQKIGEYQQAINGLIKNGVNPLSDAVKALQEQQQRHVQLPQLKNAPSVASAAPETRNSKGTIGVKFDGTRAKDAFKEITDEQRKIFRETQKFNEEFNSMVTSGLGTGIADAFNSIGEAFASGGNAMQSFGESIIKSFAGFLSSFGDLLIKYGIAAVIKGKLDIAAALPVVGIGAGIAAIAAGAALKLAAGAFSGLMGTGSKGSSSKASKENQTAFANGGIVSGRLTNAMVGEYPSAGRGNPEIIAPLNKLKSLIGETGGMSGDVIFTVQGDKLVGVLNNYNKRQYRAS</sequence>
<dbReference type="AlphaFoldDB" id="A0A327S8K3"/>